<reference evidence="2" key="1">
    <citation type="submission" date="2017-02" db="EMBL/GenBank/DDBJ databases">
        <authorList>
            <person name="Varghese N."/>
            <person name="Submissions S."/>
        </authorList>
    </citation>
    <scope>NUCLEOTIDE SEQUENCE [LARGE SCALE GENOMIC DNA]</scope>
    <source>
        <strain evidence="2">ATCC 25662</strain>
    </source>
</reference>
<accession>A0A1T4PI65</accession>
<evidence type="ECO:0000313" key="2">
    <source>
        <dbReference type="Proteomes" id="UP000243297"/>
    </source>
</evidence>
<dbReference type="InterPro" id="IPR010461">
    <property type="entry name" value="ComK"/>
</dbReference>
<sequence>MYVYCDVMFYDSKTNETVLMKQNNELKRLEGKPLSWLNKWCLAAGSSLKGREDSFKYLCGIRQKPCILVNEVDLVLFLPTHSIHSKDCVYVQYKIINKIMTTDDNKTILLTKEGFRYELDSDSRILKKQYKRATDYLIKLHLIERKFIFIR</sequence>
<organism evidence="1 2">
    <name type="scientific">Anaerorhabdus furcosa</name>
    <dbReference type="NCBI Taxonomy" id="118967"/>
    <lineage>
        <taxon>Bacteria</taxon>
        <taxon>Bacillati</taxon>
        <taxon>Bacillota</taxon>
        <taxon>Erysipelotrichia</taxon>
        <taxon>Erysipelotrichales</taxon>
        <taxon>Erysipelotrichaceae</taxon>
        <taxon>Anaerorhabdus</taxon>
    </lineage>
</organism>
<dbReference type="RefSeq" id="WP_159443776.1">
    <property type="nucleotide sequence ID" value="NZ_FUWY01000006.1"/>
</dbReference>
<dbReference type="GO" id="GO:0030420">
    <property type="term" value="P:establishment of competence for transformation"/>
    <property type="evidence" value="ECO:0007669"/>
    <property type="project" value="InterPro"/>
</dbReference>
<gene>
    <name evidence="1" type="ORF">SAMN02745191_2031</name>
</gene>
<proteinExistence type="predicted"/>
<dbReference type="AlphaFoldDB" id="A0A1T4PI65"/>
<keyword evidence="2" id="KW-1185">Reference proteome</keyword>
<protein>
    <submittedName>
        <fullName evidence="1">ComK protein</fullName>
    </submittedName>
</protein>
<dbReference type="Proteomes" id="UP000243297">
    <property type="component" value="Unassembled WGS sequence"/>
</dbReference>
<evidence type="ECO:0000313" key="1">
    <source>
        <dbReference type="EMBL" id="SJZ90906.1"/>
    </source>
</evidence>
<name>A0A1T4PI65_9FIRM</name>
<dbReference type="EMBL" id="FUWY01000006">
    <property type="protein sequence ID" value="SJZ90906.1"/>
    <property type="molecule type" value="Genomic_DNA"/>
</dbReference>
<dbReference type="Pfam" id="PF06338">
    <property type="entry name" value="ComK"/>
    <property type="match status" value="1"/>
</dbReference>
<dbReference type="STRING" id="118967.SAMN02745191_2031"/>